<dbReference type="Proteomes" id="UP000463975">
    <property type="component" value="Chromosome"/>
</dbReference>
<dbReference type="KEGG" id="bomb:GT348_03260"/>
<feature type="compositionally biased region" description="Basic and acidic residues" evidence="1">
    <location>
        <begin position="841"/>
        <end position="851"/>
    </location>
</feature>
<gene>
    <name evidence="3" type="ORF">GT348_03260</name>
</gene>
<evidence type="ECO:0000313" key="3">
    <source>
        <dbReference type="EMBL" id="QHI95415.1"/>
    </source>
</evidence>
<reference evidence="3 4" key="1">
    <citation type="submission" date="2020-01" db="EMBL/GenBank/DDBJ databases">
        <title>Genome sequencing of strain KACC 21507.</title>
        <authorList>
            <person name="Heo J."/>
            <person name="Kim S.-J."/>
            <person name="Kim J.-S."/>
            <person name="Hong S.-B."/>
            <person name="Kwon S.-W."/>
        </authorList>
    </citation>
    <scope>NUCLEOTIDE SEQUENCE [LARGE SCALE GENOMIC DNA]</scope>
    <source>
        <strain evidence="3 4">KACC 21507</strain>
    </source>
</reference>
<feature type="compositionally biased region" description="Basic and acidic residues" evidence="1">
    <location>
        <begin position="818"/>
        <end position="834"/>
    </location>
</feature>
<dbReference type="AlphaFoldDB" id="A0A6P1N9Y7"/>
<dbReference type="EMBL" id="CP047652">
    <property type="protein sequence ID" value="QHI95415.1"/>
    <property type="molecule type" value="Genomic_DNA"/>
</dbReference>
<organism evidence="3 4">
    <name type="scientific">Aristophania vespae</name>
    <dbReference type="NCBI Taxonomy" id="2697033"/>
    <lineage>
        <taxon>Bacteria</taxon>
        <taxon>Pseudomonadati</taxon>
        <taxon>Pseudomonadota</taxon>
        <taxon>Alphaproteobacteria</taxon>
        <taxon>Acetobacterales</taxon>
        <taxon>Acetobacteraceae</taxon>
        <taxon>Aristophania</taxon>
    </lineage>
</organism>
<accession>A0A6P1N9Y7</accession>
<protein>
    <submittedName>
        <fullName evidence="3">DUF4175 family protein</fullName>
    </submittedName>
</protein>
<name>A0A6P1N9Y7_9PROT</name>
<evidence type="ECO:0000256" key="2">
    <source>
        <dbReference type="SAM" id="Phobius"/>
    </source>
</evidence>
<keyword evidence="2" id="KW-1133">Transmembrane helix</keyword>
<proteinExistence type="predicted"/>
<dbReference type="RefSeq" id="WP_160618492.1">
    <property type="nucleotide sequence ID" value="NZ_CP047652.1"/>
</dbReference>
<feature type="transmembrane region" description="Helical" evidence="2">
    <location>
        <begin position="54"/>
        <end position="71"/>
    </location>
</feature>
<feature type="compositionally biased region" description="Acidic residues" evidence="1">
    <location>
        <begin position="806"/>
        <end position="817"/>
    </location>
</feature>
<feature type="transmembrane region" description="Helical" evidence="2">
    <location>
        <begin position="25"/>
        <end position="48"/>
    </location>
</feature>
<evidence type="ECO:0000256" key="1">
    <source>
        <dbReference type="SAM" id="MobiDB-lite"/>
    </source>
</evidence>
<dbReference type="InterPro" id="IPR012683">
    <property type="entry name" value="CHP02302_TM"/>
</dbReference>
<evidence type="ECO:0000313" key="4">
    <source>
        <dbReference type="Proteomes" id="UP000463975"/>
    </source>
</evidence>
<dbReference type="Pfam" id="PF13779">
    <property type="entry name" value="DUF4175"/>
    <property type="match status" value="1"/>
</dbReference>
<sequence length="887" mass="100952">MAGLFSKELTRARLKAKRVIKLEQIWYKLCWPIFFILLWLLASLFHLPQKLPDIIHAILELLYFALLVFIFRYRKKQITPPTIDELDRVIERSTHLHGYPLSDLKDHPVTTEQKDAFTAQNYIWLEHQKRLKKNIKGLKVRAPRFFKNSGEALCALFFIFIVGFSLFHTAPESLLRLKAGFVPGMDDDAVPLAHVQAWIDPPSFTGAPTIFLQQNLHKIDAPILQGARFFAVITGSSATPHLKGAKLLHLKKLEHQSWKIEGRVIHTSKIALRMRGRKLAWWNIKFEKDLPPFIAWKEKAKTLKESWRTVISWEAEQANGLKSLQLVLTLPNQHPISGQKPRIAHWDLPLKGTPKNSQGKAILDLSSDPFAGQNVSAKLRAESVSGLVSETTPQTIKIAARPFHNALSRSLLDIRRRLALHEETSSQALNDLTLLSALPMPRDILVGLINIIEHVKHKEISSDLTNELWFLALYVEDRDKAGLNVAASMAEFRAAQQDVLLQINDMGEKHPSSIAQQEELHTRLERLKNALDYRMKLMFLQASQTGIIMPMPSEKGAPWQKLSHQIQRETVQGNIDKAKNYLAEMADMAEQMRQAQPMDLKSLSLQMQAKEEARDQYAALRDLIRKETLLLNAAHMRISSSQPKSQPQNQNISQLSTAELLRQLGITPPPTLTEAPTPEPQDPLLKQRFADERQENYQVQEALKTLTHILITRGKTLTHKENAGFNNAFSDMKKALQAIAQRHDHDSAVWEQKILEDLSQAKKDMKDNLKSLQKSSKGRLGFIPPPQSPQEQHQKNDGSSSSDQSSDQDDDDMDDDKDGSQSKNRDPLGRKLDEGTASDAHIPDSQKNKNYKLLEQELRRRASDQTRPKAELDYLNRLLRPFSHPDL</sequence>
<keyword evidence="4" id="KW-1185">Reference proteome</keyword>
<feature type="region of interest" description="Disordered" evidence="1">
    <location>
        <begin position="774"/>
        <end position="851"/>
    </location>
</feature>
<keyword evidence="2" id="KW-0472">Membrane</keyword>
<keyword evidence="2" id="KW-0812">Transmembrane</keyword>
<feature type="transmembrane region" description="Helical" evidence="2">
    <location>
        <begin position="149"/>
        <end position="167"/>
    </location>
</feature>